<evidence type="ECO:0000313" key="2">
    <source>
        <dbReference type="EMBL" id="PPK74456.1"/>
    </source>
</evidence>
<dbReference type="CDD" id="cd00060">
    <property type="entry name" value="FHA"/>
    <property type="match status" value="1"/>
</dbReference>
<proteinExistence type="predicted"/>
<accession>A0A2S6HAK1</accession>
<protein>
    <submittedName>
        <fullName evidence="2">Type III secretion system (T3SS) inner membrane Yop/YscD-like protein</fullName>
    </submittedName>
</protein>
<dbReference type="EMBL" id="PTIZ01000009">
    <property type="protein sequence ID" value="PPK74456.1"/>
    <property type="molecule type" value="Genomic_DNA"/>
</dbReference>
<dbReference type="Pfam" id="PF00498">
    <property type="entry name" value="FHA"/>
    <property type="match status" value="1"/>
</dbReference>
<name>A0A2S6HAK1_9GAMM</name>
<feature type="domain" description="FHA" evidence="1">
    <location>
        <begin position="24"/>
        <end position="86"/>
    </location>
</feature>
<reference evidence="2 3" key="1">
    <citation type="submission" date="2018-02" db="EMBL/GenBank/DDBJ databases">
        <title>Subsurface microbial communities from deep shales in Ohio and West Virginia, USA.</title>
        <authorList>
            <person name="Wrighton K."/>
        </authorList>
    </citation>
    <scope>NUCLEOTIDE SEQUENCE [LARGE SCALE GENOMIC DNA]</scope>
    <source>
        <strain evidence="2 3">OWC-DMM</strain>
    </source>
</reference>
<organism evidence="2 3">
    <name type="scientific">Methylobacter tundripaludum</name>
    <dbReference type="NCBI Taxonomy" id="173365"/>
    <lineage>
        <taxon>Bacteria</taxon>
        <taxon>Pseudomonadati</taxon>
        <taxon>Pseudomonadota</taxon>
        <taxon>Gammaproteobacteria</taxon>
        <taxon>Methylococcales</taxon>
        <taxon>Methylococcaceae</taxon>
        <taxon>Methylobacter</taxon>
    </lineage>
</organism>
<dbReference type="SUPFAM" id="SSF49879">
    <property type="entry name" value="SMAD/FHA domain"/>
    <property type="match status" value="2"/>
</dbReference>
<gene>
    <name evidence="2" type="ORF">B0F87_109102</name>
</gene>
<dbReference type="Proteomes" id="UP000240010">
    <property type="component" value="Unassembled WGS sequence"/>
</dbReference>
<dbReference type="RefSeq" id="WP_104429804.1">
    <property type="nucleotide sequence ID" value="NZ_PTIZ01000009.1"/>
</dbReference>
<evidence type="ECO:0000259" key="1">
    <source>
        <dbReference type="Pfam" id="PF00498"/>
    </source>
</evidence>
<comment type="caution">
    <text evidence="2">The sequence shown here is derived from an EMBL/GenBank/DDBJ whole genome shotgun (WGS) entry which is preliminary data.</text>
</comment>
<dbReference type="AlphaFoldDB" id="A0A2S6HAK1"/>
<dbReference type="InterPro" id="IPR008984">
    <property type="entry name" value="SMAD_FHA_dom_sf"/>
</dbReference>
<sequence length="210" mass="23216">MAKLTVFFKDKAIHSGLFEHGIVHIGRDETNDLTIDSLAVAPAHAVIIIRADDCTIKQLNDEFPLIVNGKKTKTCNLNNNDTISMGKHDIIFNTAEFVESPAFNSLIDEDVKSLNQEIDSELRIPAANLQIMNGSNIGKILQLKKAMTRLGHDGNGIIVISKRREGYFVSVLENSGTITVNNEPLNDKSLKLNTNDVLVIDNTSLQFFLN</sequence>
<dbReference type="InterPro" id="IPR000253">
    <property type="entry name" value="FHA_dom"/>
</dbReference>
<evidence type="ECO:0000313" key="3">
    <source>
        <dbReference type="Proteomes" id="UP000240010"/>
    </source>
</evidence>
<dbReference type="Gene3D" id="2.60.200.20">
    <property type="match status" value="1"/>
</dbReference>